<dbReference type="PROSITE" id="PS50011">
    <property type="entry name" value="PROTEIN_KINASE_DOM"/>
    <property type="match status" value="1"/>
</dbReference>
<sequence length="52" mass="5546">LHTTGVGTASYASPEQLAGARYDCRADLYSLAFMLLELAVPFATAHERAAAF</sequence>
<dbReference type="Proteomes" id="UP000664859">
    <property type="component" value="Unassembled WGS sequence"/>
</dbReference>
<evidence type="ECO:0000259" key="1">
    <source>
        <dbReference type="PROSITE" id="PS50011"/>
    </source>
</evidence>
<dbReference type="GO" id="GO:0004672">
    <property type="term" value="F:protein kinase activity"/>
    <property type="evidence" value="ECO:0007669"/>
    <property type="project" value="InterPro"/>
</dbReference>
<dbReference type="GO" id="GO:0005524">
    <property type="term" value="F:ATP binding"/>
    <property type="evidence" value="ECO:0007669"/>
    <property type="project" value="InterPro"/>
</dbReference>
<feature type="non-terminal residue" evidence="2">
    <location>
        <position position="1"/>
    </location>
</feature>
<organism evidence="2 3">
    <name type="scientific">Tribonema minus</name>
    <dbReference type="NCBI Taxonomy" id="303371"/>
    <lineage>
        <taxon>Eukaryota</taxon>
        <taxon>Sar</taxon>
        <taxon>Stramenopiles</taxon>
        <taxon>Ochrophyta</taxon>
        <taxon>PX clade</taxon>
        <taxon>Xanthophyceae</taxon>
        <taxon>Tribonematales</taxon>
        <taxon>Tribonemataceae</taxon>
        <taxon>Tribonema</taxon>
    </lineage>
</organism>
<name>A0A836CA19_9STRA</name>
<keyword evidence="3" id="KW-1185">Reference proteome</keyword>
<protein>
    <recommendedName>
        <fullName evidence="1">Protein kinase domain-containing protein</fullName>
    </recommendedName>
</protein>
<accession>A0A836CA19</accession>
<evidence type="ECO:0000313" key="3">
    <source>
        <dbReference type="Proteomes" id="UP000664859"/>
    </source>
</evidence>
<dbReference type="SUPFAM" id="SSF56112">
    <property type="entry name" value="Protein kinase-like (PK-like)"/>
    <property type="match status" value="1"/>
</dbReference>
<dbReference type="OrthoDB" id="341578at2759"/>
<dbReference type="InterPro" id="IPR011009">
    <property type="entry name" value="Kinase-like_dom_sf"/>
</dbReference>
<feature type="non-terminal residue" evidence="2">
    <location>
        <position position="52"/>
    </location>
</feature>
<gene>
    <name evidence="2" type="ORF">JKP88DRAFT_130111</name>
</gene>
<reference evidence="2" key="1">
    <citation type="submission" date="2021-02" db="EMBL/GenBank/DDBJ databases">
        <title>First Annotated Genome of the Yellow-green Alga Tribonema minus.</title>
        <authorList>
            <person name="Mahan K.M."/>
        </authorList>
    </citation>
    <scope>NUCLEOTIDE SEQUENCE</scope>
    <source>
        <strain evidence="2">UTEX B ZZ1240</strain>
    </source>
</reference>
<feature type="domain" description="Protein kinase" evidence="1">
    <location>
        <begin position="1"/>
        <end position="52"/>
    </location>
</feature>
<dbReference type="EMBL" id="JAFCMP010000532">
    <property type="protein sequence ID" value="KAG5176831.1"/>
    <property type="molecule type" value="Genomic_DNA"/>
</dbReference>
<dbReference type="InterPro" id="IPR000719">
    <property type="entry name" value="Prot_kinase_dom"/>
</dbReference>
<evidence type="ECO:0000313" key="2">
    <source>
        <dbReference type="EMBL" id="KAG5176831.1"/>
    </source>
</evidence>
<comment type="caution">
    <text evidence="2">The sequence shown here is derived from an EMBL/GenBank/DDBJ whole genome shotgun (WGS) entry which is preliminary data.</text>
</comment>
<dbReference type="Gene3D" id="1.10.510.10">
    <property type="entry name" value="Transferase(Phosphotransferase) domain 1"/>
    <property type="match status" value="1"/>
</dbReference>
<proteinExistence type="predicted"/>
<dbReference type="AlphaFoldDB" id="A0A836CA19"/>